<dbReference type="AlphaFoldDB" id="A0A0F5JGP3"/>
<reference evidence="2 3" key="1">
    <citation type="submission" date="2013-04" db="EMBL/GenBank/DDBJ databases">
        <title>The Genome Sequence of Parabacteroides gordonii DSM 23371.</title>
        <authorList>
            <consortium name="The Broad Institute Genomics Platform"/>
            <person name="Earl A."/>
            <person name="Ward D."/>
            <person name="Feldgarden M."/>
            <person name="Gevers D."/>
            <person name="Martens E."/>
            <person name="Sakamoto M."/>
            <person name="Benno Y."/>
            <person name="Suzuki N."/>
            <person name="Matsunaga N."/>
            <person name="Koshihara K."/>
            <person name="Seki M."/>
            <person name="Komiya H."/>
            <person name="Walker B."/>
            <person name="Young S."/>
            <person name="Zeng Q."/>
            <person name="Gargeya S."/>
            <person name="Fitzgerald M."/>
            <person name="Haas B."/>
            <person name="Abouelleil A."/>
            <person name="Allen A.W."/>
            <person name="Alvarado L."/>
            <person name="Arachchi H.M."/>
            <person name="Berlin A.M."/>
            <person name="Chapman S.B."/>
            <person name="Gainer-Dewar J."/>
            <person name="Goldberg J."/>
            <person name="Griggs A."/>
            <person name="Gujja S."/>
            <person name="Hansen M."/>
            <person name="Howarth C."/>
            <person name="Imamovic A."/>
            <person name="Ireland A."/>
            <person name="Larimer J."/>
            <person name="McCowan C."/>
            <person name="Murphy C."/>
            <person name="Pearson M."/>
            <person name="Poon T.W."/>
            <person name="Priest M."/>
            <person name="Roberts A."/>
            <person name="Saif S."/>
            <person name="Shea T."/>
            <person name="Sisk P."/>
            <person name="Sykes S."/>
            <person name="Wortman J."/>
            <person name="Nusbaum C."/>
            <person name="Birren B."/>
        </authorList>
    </citation>
    <scope>NUCLEOTIDE SEQUENCE [LARGE SCALE GENOMIC DNA]</scope>
    <source>
        <strain evidence="2 3">MS-1</strain>
    </source>
</reference>
<protein>
    <submittedName>
        <fullName evidence="2">Uncharacterized protein</fullName>
    </submittedName>
</protein>
<dbReference type="PATRIC" id="fig|1203610.3.peg.2318"/>
<dbReference type="HOGENOM" id="CLU_1389059_0_0_10"/>
<comment type="caution">
    <text evidence="2">The sequence shown here is derived from an EMBL/GenBank/DDBJ whole genome shotgun (WGS) entry which is preliminary data.</text>
</comment>
<dbReference type="RefSeq" id="WP_028728262.1">
    <property type="nucleotide sequence ID" value="NZ_AUAE01000028.1"/>
</dbReference>
<feature type="transmembrane region" description="Helical" evidence="1">
    <location>
        <begin position="148"/>
        <end position="170"/>
    </location>
</feature>
<keyword evidence="1" id="KW-0812">Transmembrane</keyword>
<feature type="transmembrane region" description="Helical" evidence="1">
    <location>
        <begin position="47"/>
        <end position="66"/>
    </location>
</feature>
<keyword evidence="3" id="KW-1185">Reference proteome</keyword>
<name>A0A0F5JGP3_9BACT</name>
<feature type="transmembrane region" description="Helical" evidence="1">
    <location>
        <begin position="121"/>
        <end position="142"/>
    </location>
</feature>
<feature type="transmembrane region" description="Helical" evidence="1">
    <location>
        <begin position="72"/>
        <end position="100"/>
    </location>
</feature>
<evidence type="ECO:0000313" key="2">
    <source>
        <dbReference type="EMBL" id="KKB56622.1"/>
    </source>
</evidence>
<organism evidence="2 3">
    <name type="scientific">Parabacteroides gordonii MS-1 = DSM 23371</name>
    <dbReference type="NCBI Taxonomy" id="1203610"/>
    <lineage>
        <taxon>Bacteria</taxon>
        <taxon>Pseudomonadati</taxon>
        <taxon>Bacteroidota</taxon>
        <taxon>Bacteroidia</taxon>
        <taxon>Bacteroidales</taxon>
        <taxon>Tannerellaceae</taxon>
        <taxon>Parabacteroides</taxon>
    </lineage>
</organism>
<proteinExistence type="predicted"/>
<dbReference type="STRING" id="1203610.HMPREF1536_02258"/>
<evidence type="ECO:0000313" key="3">
    <source>
        <dbReference type="Proteomes" id="UP000033035"/>
    </source>
</evidence>
<evidence type="ECO:0000256" key="1">
    <source>
        <dbReference type="SAM" id="Phobius"/>
    </source>
</evidence>
<accession>A0A0F5JGP3</accession>
<dbReference type="EMBL" id="AQHW01000014">
    <property type="protein sequence ID" value="KKB56622.1"/>
    <property type="molecule type" value="Genomic_DNA"/>
</dbReference>
<sequence length="194" mass="22296">MDLNELKANWNILNERLQKNEILNRRIVKDMITGCILTARERLMWKIIIGYCIYFVCILLTVFSPFLFGTPLFMACCLVGFMVAIILGGLPAFITFYGFSVEKPLTDSFRRLLLYQKFMRLGYPVIVISGLVLMTVLFSSYGKFGANRITFIFISASVIALVGSFIEYRWDSSKVEAMKKGLEELQEFEEEETV</sequence>
<keyword evidence="1" id="KW-1133">Transmembrane helix</keyword>
<keyword evidence="1" id="KW-0472">Membrane</keyword>
<dbReference type="Proteomes" id="UP000033035">
    <property type="component" value="Unassembled WGS sequence"/>
</dbReference>
<gene>
    <name evidence="2" type="ORF">HMPREF1536_02258</name>
</gene>